<reference evidence="4 7" key="2">
    <citation type="submission" date="2021-06" db="EMBL/GenBank/DDBJ databases">
        <title>Whole genome sequence of Paenibacillus sophorae DSM23020 for comparative genomics.</title>
        <authorList>
            <person name="Kim M.-J."/>
            <person name="Lee G."/>
            <person name="Shin J.-H."/>
        </authorList>
    </citation>
    <scope>NUCLEOTIDE SEQUENCE [LARGE SCALE GENOMIC DNA]</scope>
    <source>
        <strain evidence="4 7">DSM 23020</strain>
    </source>
</reference>
<protein>
    <recommendedName>
        <fullName evidence="3">Cyclophilin-like domain-containing protein</fullName>
    </recommendedName>
</protein>
<reference evidence="5 6" key="1">
    <citation type="submission" date="2016-10" db="EMBL/GenBank/DDBJ databases">
        <authorList>
            <person name="de Groot N.N."/>
        </authorList>
    </citation>
    <scope>NUCLEOTIDE SEQUENCE [LARGE SCALE GENOMIC DNA]</scope>
    <source>
        <strain evidence="5 6">CGMCC 1.10238</strain>
    </source>
</reference>
<dbReference type="PROSITE" id="PS51257">
    <property type="entry name" value="PROKAR_LIPOPROTEIN"/>
    <property type="match status" value="1"/>
</dbReference>
<keyword evidence="2" id="KW-0732">Signal</keyword>
<feature type="signal peptide" evidence="2">
    <location>
        <begin position="1"/>
        <end position="19"/>
    </location>
</feature>
<evidence type="ECO:0000313" key="7">
    <source>
        <dbReference type="Proteomes" id="UP000683429"/>
    </source>
</evidence>
<dbReference type="Pfam" id="PF18050">
    <property type="entry name" value="Cyclophil_like2"/>
    <property type="match status" value="1"/>
</dbReference>
<dbReference type="SUPFAM" id="SSF50891">
    <property type="entry name" value="Cyclophilin-like"/>
    <property type="match status" value="1"/>
</dbReference>
<dbReference type="EMBL" id="FODH01000031">
    <property type="protein sequence ID" value="SEP21706.1"/>
    <property type="molecule type" value="Genomic_DNA"/>
</dbReference>
<evidence type="ECO:0000313" key="5">
    <source>
        <dbReference type="EMBL" id="SEP21706.1"/>
    </source>
</evidence>
<sequence>MRKILSVALALVLSFTSAACGGNNSGGSTPDEAETIGNNSTNEQTGIPGEVQEENSQNSTDENESVENTKIKLIFDNEEVIVNLYDNPTSRDFLTMLPITLSFEDYVGNEKISYLPRKLNTDSTPSNSGPSVGEFAYYAPWGNLAIFYNGPVTTSSNGVIVLGEFESGIEELASMSDDFTVTIEKMD</sequence>
<proteinExistence type="predicted"/>
<dbReference type="AlphaFoldDB" id="A0A1H8W248"/>
<evidence type="ECO:0000256" key="2">
    <source>
        <dbReference type="SAM" id="SignalP"/>
    </source>
</evidence>
<dbReference type="OrthoDB" id="9806505at2"/>
<feature type="region of interest" description="Disordered" evidence="1">
    <location>
        <begin position="21"/>
        <end position="66"/>
    </location>
</feature>
<dbReference type="InterPro" id="IPR041183">
    <property type="entry name" value="Cyclophilin-like"/>
</dbReference>
<dbReference type="Proteomes" id="UP000198809">
    <property type="component" value="Unassembled WGS sequence"/>
</dbReference>
<evidence type="ECO:0000313" key="4">
    <source>
        <dbReference type="EMBL" id="QWU13757.1"/>
    </source>
</evidence>
<dbReference type="STRING" id="1333845.SAMN04487895_13110"/>
<evidence type="ECO:0000259" key="3">
    <source>
        <dbReference type="Pfam" id="PF18050"/>
    </source>
</evidence>
<organism evidence="5 6">
    <name type="scientific">Paenibacillus sophorae</name>
    <dbReference type="NCBI Taxonomy" id="1333845"/>
    <lineage>
        <taxon>Bacteria</taxon>
        <taxon>Bacillati</taxon>
        <taxon>Bacillota</taxon>
        <taxon>Bacilli</taxon>
        <taxon>Bacillales</taxon>
        <taxon>Paenibacillaceae</taxon>
        <taxon>Paenibacillus</taxon>
    </lineage>
</organism>
<dbReference type="InterPro" id="IPR029000">
    <property type="entry name" value="Cyclophilin-like_dom_sf"/>
</dbReference>
<feature type="chain" id="PRO_5039207613" description="Cyclophilin-like domain-containing protein" evidence="2">
    <location>
        <begin position="20"/>
        <end position="187"/>
    </location>
</feature>
<evidence type="ECO:0000313" key="6">
    <source>
        <dbReference type="Proteomes" id="UP000198809"/>
    </source>
</evidence>
<dbReference type="RefSeq" id="WP_036590244.1">
    <property type="nucleotide sequence ID" value="NZ_CP076607.1"/>
</dbReference>
<feature type="compositionally biased region" description="Polar residues" evidence="1">
    <location>
        <begin position="36"/>
        <end position="45"/>
    </location>
</feature>
<dbReference type="Gene3D" id="2.40.100.20">
    <property type="match status" value="1"/>
</dbReference>
<dbReference type="Proteomes" id="UP000683429">
    <property type="component" value="Chromosome"/>
</dbReference>
<name>A0A1H8W248_9BACL</name>
<accession>A0A1H8W248</accession>
<feature type="domain" description="Cyclophilin-like" evidence="3">
    <location>
        <begin position="73"/>
        <end position="184"/>
    </location>
</feature>
<keyword evidence="7" id="KW-1185">Reference proteome</keyword>
<dbReference type="EMBL" id="CP076607">
    <property type="protein sequence ID" value="QWU13757.1"/>
    <property type="molecule type" value="Genomic_DNA"/>
</dbReference>
<gene>
    <name evidence="4" type="ORF">KP014_17460</name>
    <name evidence="5" type="ORF">SAMN04487895_13110</name>
</gene>
<evidence type="ECO:0000256" key="1">
    <source>
        <dbReference type="SAM" id="MobiDB-lite"/>
    </source>
</evidence>